<organism evidence="1 2">
    <name type="scientific">Portunus trituberculatus</name>
    <name type="common">Swimming crab</name>
    <name type="synonym">Neptunus trituberculatus</name>
    <dbReference type="NCBI Taxonomy" id="210409"/>
    <lineage>
        <taxon>Eukaryota</taxon>
        <taxon>Metazoa</taxon>
        <taxon>Ecdysozoa</taxon>
        <taxon>Arthropoda</taxon>
        <taxon>Crustacea</taxon>
        <taxon>Multicrustacea</taxon>
        <taxon>Malacostraca</taxon>
        <taxon>Eumalacostraca</taxon>
        <taxon>Eucarida</taxon>
        <taxon>Decapoda</taxon>
        <taxon>Pleocyemata</taxon>
        <taxon>Brachyura</taxon>
        <taxon>Eubrachyura</taxon>
        <taxon>Portunoidea</taxon>
        <taxon>Portunidae</taxon>
        <taxon>Portuninae</taxon>
        <taxon>Portunus</taxon>
    </lineage>
</organism>
<sequence>MLVLTGTEHPPGTPLSTLPTSVVYITETIMADNTYRVWIFVGTPKDSPASRRSTDSPDNM</sequence>
<name>A0A5B7HV24_PORTR</name>
<accession>A0A5B7HV24</accession>
<comment type="caution">
    <text evidence="1">The sequence shown here is derived from an EMBL/GenBank/DDBJ whole genome shotgun (WGS) entry which is preliminary data.</text>
</comment>
<dbReference type="AlphaFoldDB" id="A0A5B7HV24"/>
<dbReference type="EMBL" id="VSRR010036114">
    <property type="protein sequence ID" value="MPC73127.1"/>
    <property type="molecule type" value="Genomic_DNA"/>
</dbReference>
<keyword evidence="2" id="KW-1185">Reference proteome</keyword>
<reference evidence="1 2" key="1">
    <citation type="submission" date="2019-05" db="EMBL/GenBank/DDBJ databases">
        <title>Another draft genome of Portunus trituberculatus and its Hox gene families provides insights of decapod evolution.</title>
        <authorList>
            <person name="Jeong J.-H."/>
            <person name="Song I."/>
            <person name="Kim S."/>
            <person name="Choi T."/>
            <person name="Kim D."/>
            <person name="Ryu S."/>
            <person name="Kim W."/>
        </authorList>
    </citation>
    <scope>NUCLEOTIDE SEQUENCE [LARGE SCALE GENOMIC DNA]</scope>
    <source>
        <tissue evidence="1">Muscle</tissue>
    </source>
</reference>
<evidence type="ECO:0000313" key="1">
    <source>
        <dbReference type="EMBL" id="MPC73127.1"/>
    </source>
</evidence>
<gene>
    <name evidence="1" type="ORF">E2C01_067445</name>
</gene>
<protein>
    <submittedName>
        <fullName evidence="1">Uncharacterized protein</fullName>
    </submittedName>
</protein>
<proteinExistence type="predicted"/>
<dbReference type="Proteomes" id="UP000324222">
    <property type="component" value="Unassembled WGS sequence"/>
</dbReference>
<evidence type="ECO:0000313" key="2">
    <source>
        <dbReference type="Proteomes" id="UP000324222"/>
    </source>
</evidence>